<organism evidence="1">
    <name type="scientific">Anguilla anguilla</name>
    <name type="common">European freshwater eel</name>
    <name type="synonym">Muraena anguilla</name>
    <dbReference type="NCBI Taxonomy" id="7936"/>
    <lineage>
        <taxon>Eukaryota</taxon>
        <taxon>Metazoa</taxon>
        <taxon>Chordata</taxon>
        <taxon>Craniata</taxon>
        <taxon>Vertebrata</taxon>
        <taxon>Euteleostomi</taxon>
        <taxon>Actinopterygii</taxon>
        <taxon>Neopterygii</taxon>
        <taxon>Teleostei</taxon>
        <taxon>Anguilliformes</taxon>
        <taxon>Anguillidae</taxon>
        <taxon>Anguilla</taxon>
    </lineage>
</organism>
<name>A0A0E9RXY4_ANGAN</name>
<reference evidence="1" key="2">
    <citation type="journal article" date="2015" name="Fish Shellfish Immunol.">
        <title>Early steps in the European eel (Anguilla anguilla)-Vibrio vulnificus interaction in the gills: Role of the RtxA13 toxin.</title>
        <authorList>
            <person name="Callol A."/>
            <person name="Pajuelo D."/>
            <person name="Ebbesson L."/>
            <person name="Teles M."/>
            <person name="MacKenzie S."/>
            <person name="Amaro C."/>
        </authorList>
    </citation>
    <scope>NUCLEOTIDE SEQUENCE</scope>
</reference>
<protein>
    <submittedName>
        <fullName evidence="1">Uncharacterized protein</fullName>
    </submittedName>
</protein>
<evidence type="ECO:0000313" key="1">
    <source>
        <dbReference type="EMBL" id="JAH33722.1"/>
    </source>
</evidence>
<dbReference type="AlphaFoldDB" id="A0A0E9RXY4"/>
<reference evidence="1" key="1">
    <citation type="submission" date="2014-11" db="EMBL/GenBank/DDBJ databases">
        <authorList>
            <person name="Amaro Gonzalez C."/>
        </authorList>
    </citation>
    <scope>NUCLEOTIDE SEQUENCE</scope>
</reference>
<dbReference type="EMBL" id="GBXM01074855">
    <property type="protein sequence ID" value="JAH33722.1"/>
    <property type="molecule type" value="Transcribed_RNA"/>
</dbReference>
<proteinExistence type="predicted"/>
<sequence length="38" mass="4436">MCYMGKLRASAMEPDSHVQFLLNVNLDISILLYHWNVL</sequence>
<accession>A0A0E9RXY4</accession>